<dbReference type="Gene3D" id="1.10.760.10">
    <property type="entry name" value="Cytochrome c-like domain"/>
    <property type="match status" value="2"/>
</dbReference>
<dbReference type="STRING" id="540747.SAMN04488031_12325"/>
<dbReference type="RefSeq" id="WP_057819976.1">
    <property type="nucleotide sequence ID" value="NZ_CP031598.1"/>
</dbReference>
<dbReference type="OrthoDB" id="9811281at2"/>
<dbReference type="Proteomes" id="UP000325785">
    <property type="component" value="Chromosome"/>
</dbReference>
<evidence type="ECO:0000256" key="4">
    <source>
        <dbReference type="PROSITE-ProRule" id="PRU00433"/>
    </source>
</evidence>
<dbReference type="GO" id="GO:0046872">
    <property type="term" value="F:metal ion binding"/>
    <property type="evidence" value="ECO:0007669"/>
    <property type="project" value="UniProtKB-KW"/>
</dbReference>
<organism evidence="6 8">
    <name type="scientific">Roseovarius indicus</name>
    <dbReference type="NCBI Taxonomy" id="540747"/>
    <lineage>
        <taxon>Bacteria</taxon>
        <taxon>Pseudomonadati</taxon>
        <taxon>Pseudomonadota</taxon>
        <taxon>Alphaproteobacteria</taxon>
        <taxon>Rhodobacterales</taxon>
        <taxon>Roseobacteraceae</taxon>
        <taxon>Roseovarius</taxon>
    </lineage>
</organism>
<evidence type="ECO:0000256" key="2">
    <source>
        <dbReference type="ARBA" id="ARBA00022723"/>
    </source>
</evidence>
<dbReference type="Pfam" id="PF00034">
    <property type="entry name" value="Cytochrom_C"/>
    <property type="match status" value="2"/>
</dbReference>
<keyword evidence="8" id="KW-1185">Reference proteome</keyword>
<reference evidence="6 8" key="1">
    <citation type="submission" date="2015-04" db="EMBL/GenBank/DDBJ databases">
        <title>The draft genome sequence of Roseovarius indicus B108T.</title>
        <authorList>
            <person name="Li G."/>
            <person name="Lai Q."/>
            <person name="Shao Z."/>
            <person name="Yan P."/>
        </authorList>
    </citation>
    <scope>NUCLEOTIDE SEQUENCE [LARGE SCALE GENOMIC DNA]</scope>
    <source>
        <strain evidence="6 8">B108</strain>
    </source>
</reference>
<dbReference type="InterPro" id="IPR009056">
    <property type="entry name" value="Cyt_c-like_dom"/>
</dbReference>
<dbReference type="PROSITE" id="PS51007">
    <property type="entry name" value="CYTC"/>
    <property type="match status" value="2"/>
</dbReference>
<dbReference type="EMBL" id="LAXI01000020">
    <property type="protein sequence ID" value="KRS15693.1"/>
    <property type="molecule type" value="Genomic_DNA"/>
</dbReference>
<evidence type="ECO:0000313" key="7">
    <source>
        <dbReference type="EMBL" id="QEW27788.1"/>
    </source>
</evidence>
<dbReference type="GO" id="GO:0016491">
    <property type="term" value="F:oxidoreductase activity"/>
    <property type="evidence" value="ECO:0007669"/>
    <property type="project" value="UniProtKB-KW"/>
</dbReference>
<feature type="domain" description="Cytochrome c" evidence="5">
    <location>
        <begin position="38"/>
        <end position="145"/>
    </location>
</feature>
<keyword evidence="1 4" id="KW-0349">Heme</keyword>
<proteinExistence type="predicted"/>
<keyword evidence="7" id="KW-0560">Oxidoreductase</keyword>
<dbReference type="PANTHER" id="PTHR35008">
    <property type="entry name" value="BLL4482 PROTEIN-RELATED"/>
    <property type="match status" value="1"/>
</dbReference>
<dbReference type="EC" id="1.17.2.1" evidence="7"/>
<dbReference type="EMBL" id="CP031598">
    <property type="protein sequence ID" value="QEW27788.1"/>
    <property type="molecule type" value="Genomic_DNA"/>
</dbReference>
<dbReference type="GO" id="GO:0009055">
    <property type="term" value="F:electron transfer activity"/>
    <property type="evidence" value="ECO:0007669"/>
    <property type="project" value="InterPro"/>
</dbReference>
<dbReference type="KEGG" id="rid:RIdsm_03608"/>
<reference evidence="7 9" key="2">
    <citation type="submission" date="2018-08" db="EMBL/GenBank/DDBJ databases">
        <title>Genetic Globetrotter - A new plasmid hitch-hiking vast phylogenetic and geographic distances.</title>
        <authorList>
            <person name="Vollmers J."/>
            <person name="Petersen J."/>
        </authorList>
    </citation>
    <scope>NUCLEOTIDE SEQUENCE [LARGE SCALE GENOMIC DNA]</scope>
    <source>
        <strain evidence="7 9">DSM 26383</strain>
    </source>
</reference>
<evidence type="ECO:0000313" key="9">
    <source>
        <dbReference type="Proteomes" id="UP000325785"/>
    </source>
</evidence>
<evidence type="ECO:0000256" key="1">
    <source>
        <dbReference type="ARBA" id="ARBA00022617"/>
    </source>
</evidence>
<evidence type="ECO:0000259" key="5">
    <source>
        <dbReference type="PROSITE" id="PS51007"/>
    </source>
</evidence>
<dbReference type="InterPro" id="IPR036909">
    <property type="entry name" value="Cyt_c-like_dom_sf"/>
</dbReference>
<dbReference type="AlphaFoldDB" id="A0A0T5P3D5"/>
<sequence>MRKLGLFLAGLLILAGVGAWFATMPRTLPDDTFAGLDGNAEAGRDVFWASGCASCHTDPEAESSDAPVLSGGYRMESPFGTFIAPNISPGEEGLAGWSAHDLGNALLAGVSPSGQHLYPSLPYTSYRRMAAQDVVNLKAFLDTLPVSDRESAPHELGFPFTIRRGLGLWKRLNLTDAWYLAKAEGDQLRRGRYLVEALGHCAECHTPRDATGGLDRSRWMQGAPNPSGKGTIPAINAAELGWSATDIAYYLETGFTPDYDSAGGQMTKVIASISKLPAEDREAIAAYLLAIP</sequence>
<dbReference type="InterPro" id="IPR051459">
    <property type="entry name" value="Cytochrome_c-type_DH"/>
</dbReference>
<accession>A0A0T5P3D5</accession>
<dbReference type="PATRIC" id="fig|540747.5.peg.2945"/>
<gene>
    <name evidence="7" type="primary">nicB_2</name>
    <name evidence="7" type="ORF">RIdsm_03608</name>
    <name evidence="6" type="ORF">XM52_22935</name>
</gene>
<dbReference type="PANTHER" id="PTHR35008:SF8">
    <property type="entry name" value="ALCOHOL DEHYDROGENASE CYTOCHROME C SUBUNIT"/>
    <property type="match status" value="1"/>
</dbReference>
<evidence type="ECO:0000313" key="6">
    <source>
        <dbReference type="EMBL" id="KRS15693.1"/>
    </source>
</evidence>
<evidence type="ECO:0000256" key="3">
    <source>
        <dbReference type="ARBA" id="ARBA00023004"/>
    </source>
</evidence>
<keyword evidence="3 4" id="KW-0408">Iron</keyword>
<dbReference type="GO" id="GO:0016301">
    <property type="term" value="F:kinase activity"/>
    <property type="evidence" value="ECO:0007669"/>
    <property type="project" value="UniProtKB-KW"/>
</dbReference>
<dbReference type="GO" id="GO:0020037">
    <property type="term" value="F:heme binding"/>
    <property type="evidence" value="ECO:0007669"/>
    <property type="project" value="InterPro"/>
</dbReference>
<protein>
    <submittedName>
        <fullName evidence="6">Diacylglycerol kinase</fullName>
    </submittedName>
    <submittedName>
        <fullName evidence="7">Nicotinate dehydrogenase subunit B</fullName>
        <ecNumber evidence="7">1.17.2.1</ecNumber>
    </submittedName>
</protein>
<keyword evidence="6" id="KW-0808">Transferase</keyword>
<keyword evidence="6" id="KW-0418">Kinase</keyword>
<name>A0A0T5P3D5_9RHOB</name>
<dbReference type="SUPFAM" id="SSF46626">
    <property type="entry name" value="Cytochrome c"/>
    <property type="match status" value="2"/>
</dbReference>
<dbReference type="Proteomes" id="UP000051401">
    <property type="component" value="Unassembled WGS sequence"/>
</dbReference>
<keyword evidence="2 4" id="KW-0479">Metal-binding</keyword>
<feature type="domain" description="Cytochrome c" evidence="5">
    <location>
        <begin position="186"/>
        <end position="292"/>
    </location>
</feature>
<evidence type="ECO:0000313" key="8">
    <source>
        <dbReference type="Proteomes" id="UP000051401"/>
    </source>
</evidence>